<dbReference type="InterPro" id="IPR003660">
    <property type="entry name" value="HAMP_dom"/>
</dbReference>
<evidence type="ECO:0000256" key="4">
    <source>
        <dbReference type="ARBA" id="ARBA00022553"/>
    </source>
</evidence>
<dbReference type="PROSITE" id="PS50109">
    <property type="entry name" value="HIS_KIN"/>
    <property type="match status" value="1"/>
</dbReference>
<dbReference type="Gene3D" id="6.10.340.10">
    <property type="match status" value="1"/>
</dbReference>
<keyword evidence="5 12" id="KW-0808">Transferase</keyword>
<dbReference type="EMBL" id="CP036298">
    <property type="protein sequence ID" value="QDV25130.1"/>
    <property type="molecule type" value="Genomic_DNA"/>
</dbReference>
<reference evidence="12 13" key="1">
    <citation type="submission" date="2019-02" db="EMBL/GenBank/DDBJ databases">
        <title>Deep-cultivation of Planctomycetes and their phenomic and genomic characterization uncovers novel biology.</title>
        <authorList>
            <person name="Wiegand S."/>
            <person name="Jogler M."/>
            <person name="Boedeker C."/>
            <person name="Pinto D."/>
            <person name="Vollmers J."/>
            <person name="Rivas-Marin E."/>
            <person name="Kohn T."/>
            <person name="Peeters S.H."/>
            <person name="Heuer A."/>
            <person name="Rast P."/>
            <person name="Oberbeckmann S."/>
            <person name="Bunk B."/>
            <person name="Jeske O."/>
            <person name="Meyerdierks A."/>
            <person name="Storesund J.E."/>
            <person name="Kallscheuer N."/>
            <person name="Luecker S."/>
            <person name="Lage O.M."/>
            <person name="Pohl T."/>
            <person name="Merkel B.J."/>
            <person name="Hornburger P."/>
            <person name="Mueller R.-W."/>
            <person name="Bruemmer F."/>
            <person name="Labrenz M."/>
            <person name="Spormann A.M."/>
            <person name="Op den Camp H."/>
            <person name="Overmann J."/>
            <person name="Amann R."/>
            <person name="Jetten M.S.M."/>
            <person name="Mascher T."/>
            <person name="Medema M.H."/>
            <person name="Devos D.P."/>
            <person name="Kaster A.-K."/>
            <person name="Ovreas L."/>
            <person name="Rohde M."/>
            <person name="Galperin M.Y."/>
            <person name="Jogler C."/>
        </authorList>
    </citation>
    <scope>NUCLEOTIDE SEQUENCE [LARGE SCALE GENOMIC DNA]</scope>
    <source>
        <strain evidence="12 13">Q31a</strain>
    </source>
</reference>
<feature type="domain" description="Histidine kinase" evidence="10">
    <location>
        <begin position="350"/>
        <end position="565"/>
    </location>
</feature>
<keyword evidence="6" id="KW-0547">Nucleotide-binding</keyword>
<dbReference type="PANTHER" id="PTHR44936">
    <property type="entry name" value="SENSOR PROTEIN CREC"/>
    <property type="match status" value="1"/>
</dbReference>
<evidence type="ECO:0000313" key="12">
    <source>
        <dbReference type="EMBL" id="QDV25130.1"/>
    </source>
</evidence>
<feature type="coiled-coil region" evidence="9">
    <location>
        <begin position="232"/>
        <end position="294"/>
    </location>
</feature>
<keyword evidence="7" id="KW-0418">Kinase</keyword>
<dbReference type="Pfam" id="PF17152">
    <property type="entry name" value="CHASE8"/>
    <property type="match status" value="1"/>
</dbReference>
<keyword evidence="4" id="KW-0597">Phosphoprotein</keyword>
<evidence type="ECO:0000256" key="6">
    <source>
        <dbReference type="ARBA" id="ARBA00022741"/>
    </source>
</evidence>
<keyword evidence="9" id="KW-0175">Coiled coil</keyword>
<dbReference type="PANTHER" id="PTHR44936:SF10">
    <property type="entry name" value="SENSOR PROTEIN RSTB"/>
    <property type="match status" value="1"/>
</dbReference>
<dbReference type="AlphaFoldDB" id="A0A518G983"/>
<dbReference type="Gene3D" id="3.30.565.10">
    <property type="entry name" value="Histidine kinase-like ATPase, C-terminal domain"/>
    <property type="match status" value="1"/>
</dbReference>
<evidence type="ECO:0000259" key="10">
    <source>
        <dbReference type="PROSITE" id="PS50109"/>
    </source>
</evidence>
<keyword evidence="8" id="KW-0067">ATP-binding</keyword>
<comment type="subcellular location">
    <subcellularLocation>
        <location evidence="2">Membrane</location>
    </subcellularLocation>
</comment>
<evidence type="ECO:0000256" key="8">
    <source>
        <dbReference type="ARBA" id="ARBA00022840"/>
    </source>
</evidence>
<dbReference type="SMART" id="SM00387">
    <property type="entry name" value="HATPase_c"/>
    <property type="match status" value="1"/>
</dbReference>
<evidence type="ECO:0000256" key="5">
    <source>
        <dbReference type="ARBA" id="ARBA00022679"/>
    </source>
</evidence>
<organism evidence="12 13">
    <name type="scientific">Aureliella helgolandensis</name>
    <dbReference type="NCBI Taxonomy" id="2527968"/>
    <lineage>
        <taxon>Bacteria</taxon>
        <taxon>Pseudomonadati</taxon>
        <taxon>Planctomycetota</taxon>
        <taxon>Planctomycetia</taxon>
        <taxon>Pirellulales</taxon>
        <taxon>Pirellulaceae</taxon>
        <taxon>Aureliella</taxon>
    </lineage>
</organism>
<dbReference type="GO" id="GO:0007165">
    <property type="term" value="P:signal transduction"/>
    <property type="evidence" value="ECO:0007669"/>
    <property type="project" value="InterPro"/>
</dbReference>
<evidence type="ECO:0000256" key="9">
    <source>
        <dbReference type="SAM" id="Coils"/>
    </source>
</evidence>
<evidence type="ECO:0000256" key="7">
    <source>
        <dbReference type="ARBA" id="ARBA00022777"/>
    </source>
</evidence>
<dbReference type="InterPro" id="IPR005467">
    <property type="entry name" value="His_kinase_dom"/>
</dbReference>
<gene>
    <name evidence="12" type="primary">zraS_4</name>
    <name evidence="12" type="ORF">Q31a_34530</name>
</gene>
<evidence type="ECO:0000259" key="11">
    <source>
        <dbReference type="PROSITE" id="PS50885"/>
    </source>
</evidence>
<dbReference type="CDD" id="cd06225">
    <property type="entry name" value="HAMP"/>
    <property type="match status" value="1"/>
</dbReference>
<dbReference type="InterPro" id="IPR004358">
    <property type="entry name" value="Sig_transdc_His_kin-like_C"/>
</dbReference>
<dbReference type="GO" id="GO:0004673">
    <property type="term" value="F:protein histidine kinase activity"/>
    <property type="evidence" value="ECO:0007669"/>
    <property type="project" value="UniProtKB-EC"/>
</dbReference>
<dbReference type="InterPro" id="IPR036890">
    <property type="entry name" value="HATPase_C_sf"/>
</dbReference>
<feature type="domain" description="HAMP" evidence="11">
    <location>
        <begin position="187"/>
        <end position="240"/>
    </location>
</feature>
<dbReference type="EC" id="2.7.13.3" evidence="3"/>
<dbReference type="InterPro" id="IPR050980">
    <property type="entry name" value="2C_sensor_his_kinase"/>
</dbReference>
<accession>A0A518G983</accession>
<evidence type="ECO:0000256" key="2">
    <source>
        <dbReference type="ARBA" id="ARBA00004370"/>
    </source>
</evidence>
<dbReference type="KEGG" id="ahel:Q31a_34530"/>
<dbReference type="Proteomes" id="UP000318017">
    <property type="component" value="Chromosome"/>
</dbReference>
<dbReference type="InterPro" id="IPR003594">
    <property type="entry name" value="HATPase_dom"/>
</dbReference>
<dbReference type="Pfam" id="PF00672">
    <property type="entry name" value="HAMP"/>
    <property type="match status" value="1"/>
</dbReference>
<dbReference type="Gene3D" id="1.10.287.130">
    <property type="match status" value="1"/>
</dbReference>
<name>A0A518G983_9BACT</name>
<evidence type="ECO:0000256" key="1">
    <source>
        <dbReference type="ARBA" id="ARBA00000085"/>
    </source>
</evidence>
<dbReference type="SMART" id="SM00304">
    <property type="entry name" value="HAMP"/>
    <property type="match status" value="1"/>
</dbReference>
<evidence type="ECO:0000313" key="13">
    <source>
        <dbReference type="Proteomes" id="UP000318017"/>
    </source>
</evidence>
<keyword evidence="13" id="KW-1185">Reference proteome</keyword>
<dbReference type="InterPro" id="IPR033417">
    <property type="entry name" value="CHASE8"/>
</dbReference>
<dbReference type="PRINTS" id="PR00344">
    <property type="entry name" value="BCTRLSENSOR"/>
</dbReference>
<dbReference type="OrthoDB" id="149796at2"/>
<comment type="catalytic activity">
    <reaction evidence="1">
        <text>ATP + protein L-histidine = ADP + protein N-phospho-L-histidine.</text>
        <dbReference type="EC" id="2.7.13.3"/>
    </reaction>
</comment>
<dbReference type="GO" id="GO:0016020">
    <property type="term" value="C:membrane"/>
    <property type="evidence" value="ECO:0007669"/>
    <property type="project" value="UniProtKB-SubCell"/>
</dbReference>
<dbReference type="RefSeq" id="WP_145079811.1">
    <property type="nucleotide sequence ID" value="NZ_CP036298.1"/>
</dbReference>
<dbReference type="Pfam" id="PF02518">
    <property type="entry name" value="HATPase_c"/>
    <property type="match status" value="1"/>
</dbReference>
<evidence type="ECO:0000256" key="3">
    <source>
        <dbReference type="ARBA" id="ARBA00012438"/>
    </source>
</evidence>
<dbReference type="GO" id="GO:0005524">
    <property type="term" value="F:ATP binding"/>
    <property type="evidence" value="ECO:0007669"/>
    <property type="project" value="UniProtKB-KW"/>
</dbReference>
<dbReference type="PROSITE" id="PS50885">
    <property type="entry name" value="HAMP"/>
    <property type="match status" value="1"/>
</dbReference>
<sequence>MQIFSRLPIRAKLILLITVTAASALCIASAAFIVTDILASRTALGNQLEVLSQVVADNSIAAVTFDDHETASDVLKTVSREPAVLRACIFDRSNSMFAIHESPALVDNASSLPLPNGVLLTIGTVFRKGYVEQITEIRDADEPLGTVYLLASADGLKQRILSNLKLVGFTLIAALVVALLIATSFEKLISRPIVKLAQVANEISLRDDYSVRVVESRDDEIGELYTAFNNMLVQIESNRDELRKAHSHLEDRVHERTFQLTQANKHLKLEIEEKAMAQRELERVQCELIDTARRAGMADVATGVLHNVGNVLNSVNVSAGMILERVRYSPSVSLERSAHLLRDTASDSIPTAELMSNPPDRMLKLADFLQGIAKKCDAENTEVRQEVDRLVSNIDHIKKIVASQQSFAKSSGIVTKIQLEHVFEDALELHDVSLARHGIDVTRIFAAHKPLYSDQHRILQILVNLVFNAKQAIEELAGDSPRITLRINDIDGERVSVQVSDTGVGVRPENLKKIFSYGFTTKAQGHGFGLHACALAAYELGGSLSVKSQGEGLGATFTLVLPYQYKQEA</sequence>
<dbReference type="SUPFAM" id="SSF55874">
    <property type="entry name" value="ATPase domain of HSP90 chaperone/DNA topoisomerase II/histidine kinase"/>
    <property type="match status" value="1"/>
</dbReference>
<protein>
    <recommendedName>
        <fullName evidence="3">histidine kinase</fullName>
        <ecNumber evidence="3">2.7.13.3</ecNumber>
    </recommendedName>
</protein>
<proteinExistence type="predicted"/>
<dbReference type="SUPFAM" id="SSF158472">
    <property type="entry name" value="HAMP domain-like"/>
    <property type="match status" value="1"/>
</dbReference>